<dbReference type="EMBL" id="JACXLD010000001">
    <property type="protein sequence ID" value="MBD2857510.1"/>
    <property type="molecule type" value="Genomic_DNA"/>
</dbReference>
<evidence type="ECO:0000256" key="5">
    <source>
        <dbReference type="ARBA" id="ARBA00022840"/>
    </source>
</evidence>
<name>A0A927GUM8_9GAMM</name>
<dbReference type="Proteomes" id="UP000610558">
    <property type="component" value="Unassembled WGS sequence"/>
</dbReference>
<dbReference type="Gene3D" id="3.40.50.300">
    <property type="entry name" value="P-loop containing nucleotide triphosphate hydrolases"/>
    <property type="match status" value="2"/>
</dbReference>
<comment type="similarity">
    <text evidence="2 7">Belongs to the ClpX chaperone family. HslU subfamily.</text>
</comment>
<keyword evidence="3 7" id="KW-0963">Cytoplasm</keyword>
<feature type="binding site" evidence="7">
    <location>
        <position position="390"/>
    </location>
    <ligand>
        <name>ATP</name>
        <dbReference type="ChEBI" id="CHEBI:30616"/>
    </ligand>
</feature>
<evidence type="ECO:0000259" key="8">
    <source>
        <dbReference type="SMART" id="SM00382"/>
    </source>
</evidence>
<protein>
    <recommendedName>
        <fullName evidence="7">ATP-dependent protease ATPase subunit HslU</fullName>
    </recommendedName>
    <alternativeName>
        <fullName evidence="7">Unfoldase HslU</fullName>
    </alternativeName>
</protein>
<keyword evidence="10" id="KW-0378">Hydrolase</keyword>
<dbReference type="GO" id="GO:0016887">
    <property type="term" value="F:ATP hydrolysis activity"/>
    <property type="evidence" value="ECO:0007669"/>
    <property type="project" value="InterPro"/>
</dbReference>
<keyword evidence="6 7" id="KW-0143">Chaperone</keyword>
<dbReference type="GO" id="GO:0005524">
    <property type="term" value="F:ATP binding"/>
    <property type="evidence" value="ECO:0007669"/>
    <property type="project" value="UniProtKB-UniRule"/>
</dbReference>
<feature type="binding site" evidence="7">
    <location>
        <position position="18"/>
    </location>
    <ligand>
        <name>ATP</name>
        <dbReference type="ChEBI" id="CHEBI:30616"/>
    </ligand>
</feature>
<dbReference type="Pfam" id="PF00004">
    <property type="entry name" value="AAA"/>
    <property type="match status" value="1"/>
</dbReference>
<evidence type="ECO:0000313" key="11">
    <source>
        <dbReference type="Proteomes" id="UP000610558"/>
    </source>
</evidence>
<evidence type="ECO:0000256" key="3">
    <source>
        <dbReference type="ARBA" id="ARBA00022490"/>
    </source>
</evidence>
<comment type="subcellular location">
    <subcellularLocation>
        <location evidence="1 7">Cytoplasm</location>
    </subcellularLocation>
</comment>
<dbReference type="PANTHER" id="PTHR48102:SF3">
    <property type="entry name" value="ATP-DEPENDENT PROTEASE ATPASE SUBUNIT HSLU"/>
    <property type="match status" value="1"/>
</dbReference>
<evidence type="ECO:0000256" key="7">
    <source>
        <dbReference type="HAMAP-Rule" id="MF_00249"/>
    </source>
</evidence>
<dbReference type="GO" id="GO:0043335">
    <property type="term" value="P:protein unfolding"/>
    <property type="evidence" value="ECO:0007669"/>
    <property type="project" value="UniProtKB-UniRule"/>
</dbReference>
<dbReference type="NCBIfam" id="NF003544">
    <property type="entry name" value="PRK05201.1"/>
    <property type="match status" value="1"/>
</dbReference>
<dbReference type="InterPro" id="IPR027417">
    <property type="entry name" value="P-loop_NTPase"/>
</dbReference>
<feature type="binding site" evidence="7">
    <location>
        <position position="253"/>
    </location>
    <ligand>
        <name>ATP</name>
        <dbReference type="ChEBI" id="CHEBI:30616"/>
    </ligand>
</feature>
<feature type="binding site" evidence="7">
    <location>
        <position position="318"/>
    </location>
    <ligand>
        <name>ATP</name>
        <dbReference type="ChEBI" id="CHEBI:30616"/>
    </ligand>
</feature>
<evidence type="ECO:0000256" key="6">
    <source>
        <dbReference type="ARBA" id="ARBA00023186"/>
    </source>
</evidence>
<accession>A0A927GUM8</accession>
<dbReference type="Pfam" id="PF07724">
    <property type="entry name" value="AAA_2"/>
    <property type="match status" value="1"/>
</dbReference>
<comment type="subunit">
    <text evidence="7">A double ring-shaped homohexamer of HslV is capped on each side by a ring-shaped HslU homohexamer. The assembly of the HslU/HslV complex is dependent on binding of ATP.</text>
</comment>
<dbReference type="RefSeq" id="WP_190761748.1">
    <property type="nucleotide sequence ID" value="NZ_JACXLD010000001.1"/>
</dbReference>
<proteinExistence type="inferred from homology"/>
<dbReference type="Gene3D" id="1.10.8.60">
    <property type="match status" value="1"/>
</dbReference>
<dbReference type="FunFam" id="3.40.50.300:FF:000213">
    <property type="entry name" value="ATP-dependent protease ATPase subunit HslU"/>
    <property type="match status" value="1"/>
</dbReference>
<dbReference type="InterPro" id="IPR004491">
    <property type="entry name" value="HslU"/>
</dbReference>
<dbReference type="FunFam" id="1.10.8.10:FF:000028">
    <property type="entry name" value="ATP-dependent protease ATPase subunit HslU"/>
    <property type="match status" value="1"/>
</dbReference>
<reference evidence="10" key="1">
    <citation type="submission" date="2020-09" db="EMBL/GenBank/DDBJ databases">
        <authorList>
            <person name="Yoon J.-W."/>
        </authorList>
    </citation>
    <scope>NUCLEOTIDE SEQUENCE</scope>
    <source>
        <strain evidence="10">KMU-158</strain>
    </source>
</reference>
<dbReference type="FunFam" id="3.40.50.300:FF:000220">
    <property type="entry name" value="ATP-dependent protease ATPase subunit HslU"/>
    <property type="match status" value="1"/>
</dbReference>
<sequence>MSQMTPREIVHELDKHIIGQQDAKRAVAIALRNRWRRMQLDESLRNEITPKNILMIGPTGVGKTEIARRLAKLANAPFIKVEATKFTEVGYVGRDVESIVRDLADVAMKLYREQAMEQVAHRAQDAAEDRVLDALLPPARGEAGEEDRHSSTRQIFRKKLREGELDDKEIEIEVSATPVGVEIMTPPGMEEMASQLQGMFSKMGGDRSKTKRLTVKAAFKQIQDEEAAKLVNEEELKAKALQAAEQNGIVFIDEIDKVAKRQDTGGADVSREGVQRDLLPLIEGCTVSTKHGMIKTDHILFIASGAFHLSKPSDLIPELQGRLPIRVELNALSPEDFQRILTEPKASLTEQYHALLGTEGMEIEFTDDGIARIAETAWEVNERTENIGARRLHTVMERLLESISFEAGDRHDKLMIDAGYVEQQLGELAKDEDLSRFIL</sequence>
<dbReference type="NCBIfam" id="TIGR00390">
    <property type="entry name" value="hslU"/>
    <property type="match status" value="1"/>
</dbReference>
<dbReference type="SUPFAM" id="SSF52540">
    <property type="entry name" value="P-loop containing nucleoside triphosphate hydrolases"/>
    <property type="match status" value="1"/>
</dbReference>
<dbReference type="InterPro" id="IPR019489">
    <property type="entry name" value="Clp_ATPase_C"/>
</dbReference>
<dbReference type="GO" id="GO:0009376">
    <property type="term" value="C:HslUV protease complex"/>
    <property type="evidence" value="ECO:0007669"/>
    <property type="project" value="UniProtKB-UniRule"/>
</dbReference>
<feature type="domain" description="Clp ATPase C-terminal" evidence="9">
    <location>
        <begin position="332"/>
        <end position="425"/>
    </location>
</feature>
<dbReference type="GO" id="GO:0008233">
    <property type="term" value="F:peptidase activity"/>
    <property type="evidence" value="ECO:0007669"/>
    <property type="project" value="UniProtKB-KW"/>
</dbReference>
<comment type="function">
    <text evidence="7">ATPase subunit of a proteasome-like degradation complex; this subunit has chaperone activity. The binding of ATP and its subsequent hydrolysis by HslU are essential for unfolding of protein substrates subsequently hydrolyzed by HslV. HslU recognizes the N-terminal part of its protein substrates and unfolds these before they are guided to HslV for hydrolysis.</text>
</comment>
<gene>
    <name evidence="7 10" type="primary">hslU</name>
    <name evidence="10" type="ORF">IB286_00725</name>
</gene>
<evidence type="ECO:0000256" key="2">
    <source>
        <dbReference type="ARBA" id="ARBA00009771"/>
    </source>
</evidence>
<organism evidence="10 11">
    <name type="scientific">Spongiibacter pelagi</name>
    <dbReference type="NCBI Taxonomy" id="2760804"/>
    <lineage>
        <taxon>Bacteria</taxon>
        <taxon>Pseudomonadati</taxon>
        <taxon>Pseudomonadota</taxon>
        <taxon>Gammaproteobacteria</taxon>
        <taxon>Cellvibrionales</taxon>
        <taxon>Spongiibacteraceae</taxon>
        <taxon>Spongiibacter</taxon>
    </lineage>
</organism>
<evidence type="ECO:0000256" key="4">
    <source>
        <dbReference type="ARBA" id="ARBA00022741"/>
    </source>
</evidence>
<keyword evidence="11" id="KW-1185">Reference proteome</keyword>
<dbReference type="SMART" id="SM01086">
    <property type="entry name" value="ClpB_D2-small"/>
    <property type="match status" value="1"/>
</dbReference>
<dbReference type="GO" id="GO:0036402">
    <property type="term" value="F:proteasome-activating activity"/>
    <property type="evidence" value="ECO:0007669"/>
    <property type="project" value="UniProtKB-UniRule"/>
</dbReference>
<dbReference type="InterPro" id="IPR003593">
    <property type="entry name" value="AAA+_ATPase"/>
</dbReference>
<dbReference type="InterPro" id="IPR003959">
    <property type="entry name" value="ATPase_AAA_core"/>
</dbReference>
<evidence type="ECO:0000313" key="10">
    <source>
        <dbReference type="EMBL" id="MBD2857510.1"/>
    </source>
</evidence>
<dbReference type="PANTHER" id="PTHR48102">
    <property type="entry name" value="ATP-DEPENDENT CLP PROTEASE ATP-BINDING SUBUNIT CLPX-LIKE, MITOCHONDRIAL-RELATED"/>
    <property type="match status" value="1"/>
</dbReference>
<dbReference type="InterPro" id="IPR050052">
    <property type="entry name" value="ATP-dep_Clp_protease_ClpX"/>
</dbReference>
<dbReference type="SMART" id="SM00382">
    <property type="entry name" value="AAA"/>
    <property type="match status" value="1"/>
</dbReference>
<keyword evidence="10" id="KW-0645">Protease</keyword>
<evidence type="ECO:0000256" key="1">
    <source>
        <dbReference type="ARBA" id="ARBA00004496"/>
    </source>
</evidence>
<keyword evidence="4 7" id="KW-0547">Nucleotide-binding</keyword>
<comment type="caution">
    <text evidence="10">The sequence shown here is derived from an EMBL/GenBank/DDBJ whole genome shotgun (WGS) entry which is preliminary data.</text>
</comment>
<feature type="binding site" evidence="7">
    <location>
        <begin position="60"/>
        <end position="65"/>
    </location>
    <ligand>
        <name>ATP</name>
        <dbReference type="ChEBI" id="CHEBI:30616"/>
    </ligand>
</feature>
<keyword evidence="5 7" id="KW-0067">ATP-binding</keyword>
<feature type="domain" description="AAA+ ATPase" evidence="8">
    <location>
        <begin position="49"/>
        <end position="329"/>
    </location>
</feature>
<evidence type="ECO:0000259" key="9">
    <source>
        <dbReference type="SMART" id="SM01086"/>
    </source>
</evidence>
<dbReference type="HAMAP" id="MF_00249">
    <property type="entry name" value="HslU"/>
    <property type="match status" value="1"/>
</dbReference>
<dbReference type="AlphaFoldDB" id="A0A927GUM8"/>
<dbReference type="CDD" id="cd19498">
    <property type="entry name" value="RecA-like_HslU"/>
    <property type="match status" value="1"/>
</dbReference>